<comment type="caution">
    <text evidence="2">The sequence shown here is derived from an EMBL/GenBank/DDBJ whole genome shotgun (WGS) entry which is preliminary data.</text>
</comment>
<proteinExistence type="predicted"/>
<sequence>MGHVGRALRLSSRQLSPAEHDCAGKTPSATFTLYLRPAGEECRRTGLQGSWTCFDGFQGTMQALTWVGSCITFEFHNASGAFANIEESIIDAEEDLRDPAQQGVGGSCKMAFAEGSHEMSLTFRAAHEAGQSKEGHLELFVGQLGQGQPCFWQRGSCSTDAEDQDGQDVLRPWRTR</sequence>
<dbReference type="AlphaFoldDB" id="A0A812RM02"/>
<evidence type="ECO:0000256" key="1">
    <source>
        <dbReference type="SAM" id="MobiDB-lite"/>
    </source>
</evidence>
<dbReference type="EMBL" id="CAJNJA010019420">
    <property type="protein sequence ID" value="CAE7445135.1"/>
    <property type="molecule type" value="Genomic_DNA"/>
</dbReference>
<name>A0A812RM02_9DINO</name>
<feature type="region of interest" description="Disordered" evidence="1">
    <location>
        <begin position="157"/>
        <end position="176"/>
    </location>
</feature>
<evidence type="ECO:0000313" key="2">
    <source>
        <dbReference type="EMBL" id="CAE7445135.1"/>
    </source>
</evidence>
<reference evidence="2" key="1">
    <citation type="submission" date="2021-02" db="EMBL/GenBank/DDBJ databases">
        <authorList>
            <person name="Dougan E. K."/>
            <person name="Rhodes N."/>
            <person name="Thang M."/>
            <person name="Chan C."/>
        </authorList>
    </citation>
    <scope>NUCLEOTIDE SEQUENCE</scope>
</reference>
<evidence type="ECO:0000313" key="3">
    <source>
        <dbReference type="Proteomes" id="UP000601435"/>
    </source>
</evidence>
<keyword evidence="3" id="KW-1185">Reference proteome</keyword>
<accession>A0A812RM02</accession>
<dbReference type="OrthoDB" id="10267222at2759"/>
<organism evidence="2 3">
    <name type="scientific">Symbiodinium necroappetens</name>
    <dbReference type="NCBI Taxonomy" id="1628268"/>
    <lineage>
        <taxon>Eukaryota</taxon>
        <taxon>Sar</taxon>
        <taxon>Alveolata</taxon>
        <taxon>Dinophyceae</taxon>
        <taxon>Suessiales</taxon>
        <taxon>Symbiodiniaceae</taxon>
        <taxon>Symbiodinium</taxon>
    </lineage>
</organism>
<dbReference type="Proteomes" id="UP000601435">
    <property type="component" value="Unassembled WGS sequence"/>
</dbReference>
<gene>
    <name evidence="2" type="ORF">SNEC2469_LOCUS12259</name>
</gene>
<protein>
    <submittedName>
        <fullName evidence="2">Uncharacterized protein</fullName>
    </submittedName>
</protein>